<feature type="compositionally biased region" description="Basic residues" evidence="1">
    <location>
        <begin position="96"/>
        <end position="109"/>
    </location>
</feature>
<feature type="region of interest" description="Disordered" evidence="1">
    <location>
        <begin position="79"/>
        <end position="129"/>
    </location>
</feature>
<sequence length="176" mass="18047">MEEIAARGGANSPGGSLSQCSSQEAVAVCSRARLSGGRLAAAARVVRPRVTPRLVCRSQRGPFPALKCLRAYLPSPVSASLRAPSLPREGTGGAGRGRRGGSCRPRPCRRLPPPVQQATSASQRGHGGLAIGGLEVSAPACEGECRGGAHLPTPDSHRVRDPPPGGFVLTTTSNNT</sequence>
<reference evidence="2 3" key="1">
    <citation type="submission" date="2023-03" db="EMBL/GenBank/DDBJ databases">
        <title>High-quality genome of Scylla paramamosain provides insights in environmental adaptation.</title>
        <authorList>
            <person name="Zhang L."/>
        </authorList>
    </citation>
    <scope>NUCLEOTIDE SEQUENCE [LARGE SCALE GENOMIC DNA]</scope>
    <source>
        <strain evidence="2">LZ_2023a</strain>
        <tissue evidence="2">Muscle</tissue>
    </source>
</reference>
<proteinExistence type="predicted"/>
<protein>
    <submittedName>
        <fullName evidence="2">Uncharacterized protein</fullName>
    </submittedName>
</protein>
<accession>A0AAW0UP99</accession>
<gene>
    <name evidence="2" type="ORF">O3P69_001068</name>
</gene>
<keyword evidence="3" id="KW-1185">Reference proteome</keyword>
<comment type="caution">
    <text evidence="2">The sequence shown here is derived from an EMBL/GenBank/DDBJ whole genome shotgun (WGS) entry which is preliminary data.</text>
</comment>
<organism evidence="2 3">
    <name type="scientific">Scylla paramamosain</name>
    <name type="common">Mud crab</name>
    <dbReference type="NCBI Taxonomy" id="85552"/>
    <lineage>
        <taxon>Eukaryota</taxon>
        <taxon>Metazoa</taxon>
        <taxon>Ecdysozoa</taxon>
        <taxon>Arthropoda</taxon>
        <taxon>Crustacea</taxon>
        <taxon>Multicrustacea</taxon>
        <taxon>Malacostraca</taxon>
        <taxon>Eumalacostraca</taxon>
        <taxon>Eucarida</taxon>
        <taxon>Decapoda</taxon>
        <taxon>Pleocyemata</taxon>
        <taxon>Brachyura</taxon>
        <taxon>Eubrachyura</taxon>
        <taxon>Portunoidea</taxon>
        <taxon>Portunidae</taxon>
        <taxon>Portuninae</taxon>
        <taxon>Scylla</taxon>
    </lineage>
</organism>
<evidence type="ECO:0000313" key="2">
    <source>
        <dbReference type="EMBL" id="KAK8401686.1"/>
    </source>
</evidence>
<dbReference type="EMBL" id="JARAKH010000008">
    <property type="protein sequence ID" value="KAK8401686.1"/>
    <property type="molecule type" value="Genomic_DNA"/>
</dbReference>
<feature type="region of interest" description="Disordered" evidence="1">
    <location>
        <begin position="143"/>
        <end position="176"/>
    </location>
</feature>
<dbReference type="Proteomes" id="UP001487740">
    <property type="component" value="Unassembled WGS sequence"/>
</dbReference>
<name>A0AAW0UP99_SCYPA</name>
<evidence type="ECO:0000256" key="1">
    <source>
        <dbReference type="SAM" id="MobiDB-lite"/>
    </source>
</evidence>
<evidence type="ECO:0000313" key="3">
    <source>
        <dbReference type="Proteomes" id="UP001487740"/>
    </source>
</evidence>
<dbReference type="AlphaFoldDB" id="A0AAW0UP99"/>